<dbReference type="Proteomes" id="UP000271889">
    <property type="component" value="Unassembled WGS sequence"/>
</dbReference>
<evidence type="ECO:0000256" key="7">
    <source>
        <dbReference type="ARBA" id="ARBA00048528"/>
    </source>
</evidence>
<dbReference type="Gene3D" id="3.40.640.10">
    <property type="entry name" value="Type I PLP-dependent aspartate aminotransferase-like (Major domain)"/>
    <property type="match status" value="1"/>
</dbReference>
<dbReference type="InterPro" id="IPR050087">
    <property type="entry name" value="AON_synthase_class-II"/>
</dbReference>
<evidence type="ECO:0000256" key="4">
    <source>
        <dbReference type="ARBA" id="ARBA00022679"/>
    </source>
</evidence>
<keyword evidence="6" id="KW-0012">Acyltransferase</keyword>
<reference evidence="10 11" key="1">
    <citation type="submission" date="2018-11" db="EMBL/GenBank/DDBJ databases">
        <authorList>
            <consortium name="Pathogen Informatics"/>
        </authorList>
    </citation>
    <scope>NUCLEOTIDE SEQUENCE [LARGE SCALE GENOMIC DNA]</scope>
</reference>
<keyword evidence="4" id="KW-0808">Transferase</keyword>
<organism evidence="10 11">
    <name type="scientific">Cylicostephanus goldi</name>
    <name type="common">Nematode worm</name>
    <dbReference type="NCBI Taxonomy" id="71465"/>
    <lineage>
        <taxon>Eukaryota</taxon>
        <taxon>Metazoa</taxon>
        <taxon>Ecdysozoa</taxon>
        <taxon>Nematoda</taxon>
        <taxon>Chromadorea</taxon>
        <taxon>Rhabditida</taxon>
        <taxon>Rhabditina</taxon>
        <taxon>Rhabditomorpha</taxon>
        <taxon>Strongyloidea</taxon>
        <taxon>Strongylidae</taxon>
        <taxon>Cylicostephanus</taxon>
    </lineage>
</organism>
<evidence type="ECO:0000256" key="8">
    <source>
        <dbReference type="RuleBase" id="RU003693"/>
    </source>
</evidence>
<accession>A0A3P6TIU5</accession>
<dbReference type="GO" id="GO:0017059">
    <property type="term" value="C:serine palmitoyltransferase complex"/>
    <property type="evidence" value="ECO:0007669"/>
    <property type="project" value="TreeGrafter"/>
</dbReference>
<dbReference type="Pfam" id="PF00155">
    <property type="entry name" value="Aminotran_1_2"/>
    <property type="match status" value="1"/>
</dbReference>
<dbReference type="InterPro" id="IPR015424">
    <property type="entry name" value="PyrdxlP-dep_Trfase"/>
</dbReference>
<evidence type="ECO:0000256" key="2">
    <source>
        <dbReference type="ARBA" id="ARBA00008392"/>
    </source>
</evidence>
<comment type="cofactor">
    <cofactor evidence="1 8">
        <name>pyridoxal 5'-phosphate</name>
        <dbReference type="ChEBI" id="CHEBI:597326"/>
    </cofactor>
</comment>
<evidence type="ECO:0000256" key="6">
    <source>
        <dbReference type="ARBA" id="ARBA00023315"/>
    </source>
</evidence>
<dbReference type="EC" id="2.3.1.50" evidence="3"/>
<feature type="domain" description="Aminotransferase class I/classII large" evidence="9">
    <location>
        <begin position="1"/>
        <end position="104"/>
    </location>
</feature>
<keyword evidence="11" id="KW-1185">Reference proteome</keyword>
<dbReference type="SUPFAM" id="SSF53383">
    <property type="entry name" value="PLP-dependent transferases"/>
    <property type="match status" value="1"/>
</dbReference>
<dbReference type="GO" id="GO:0030170">
    <property type="term" value="F:pyridoxal phosphate binding"/>
    <property type="evidence" value="ECO:0007669"/>
    <property type="project" value="InterPro"/>
</dbReference>
<evidence type="ECO:0000259" key="9">
    <source>
        <dbReference type="Pfam" id="PF00155"/>
    </source>
</evidence>
<evidence type="ECO:0000256" key="3">
    <source>
        <dbReference type="ARBA" id="ARBA00013220"/>
    </source>
</evidence>
<evidence type="ECO:0000256" key="5">
    <source>
        <dbReference type="ARBA" id="ARBA00022898"/>
    </source>
</evidence>
<sequence length="112" mass="12363">MGTFTKSFGASGGFIAGTKKVIDHLRVNSPTSFYTSPMSPPVAQQIITSMSIIMGKDGTDDGIRRIKQLARNAHYFRIRLKQMGFIVHGSDDSPIVPMMLYHPEYGLVSITK</sequence>
<keyword evidence="5 8" id="KW-0663">Pyridoxal phosphate</keyword>
<dbReference type="GO" id="GO:0046513">
    <property type="term" value="P:ceramide biosynthetic process"/>
    <property type="evidence" value="ECO:0007669"/>
    <property type="project" value="TreeGrafter"/>
</dbReference>
<dbReference type="InterPro" id="IPR001917">
    <property type="entry name" value="Aminotrans_II_pyridoxalP_BS"/>
</dbReference>
<dbReference type="PANTHER" id="PTHR13693:SF3">
    <property type="entry name" value="LD36009P"/>
    <property type="match status" value="1"/>
</dbReference>
<proteinExistence type="inferred from homology"/>
<dbReference type="InterPro" id="IPR004839">
    <property type="entry name" value="Aminotransferase_I/II_large"/>
</dbReference>
<dbReference type="InterPro" id="IPR015421">
    <property type="entry name" value="PyrdxlP-dep_Trfase_major"/>
</dbReference>
<dbReference type="PANTHER" id="PTHR13693">
    <property type="entry name" value="CLASS II AMINOTRANSFERASE/8-AMINO-7-OXONONANOATE SYNTHASE"/>
    <property type="match status" value="1"/>
</dbReference>
<dbReference type="AlphaFoldDB" id="A0A3P6TIU5"/>
<dbReference type="GO" id="GO:0016020">
    <property type="term" value="C:membrane"/>
    <property type="evidence" value="ECO:0007669"/>
    <property type="project" value="GOC"/>
</dbReference>
<name>A0A3P6TIU5_CYLGO</name>
<gene>
    <name evidence="10" type="ORF">CGOC_LOCUS8103</name>
</gene>
<dbReference type="GO" id="GO:0004758">
    <property type="term" value="F:serine C-palmitoyltransferase activity"/>
    <property type="evidence" value="ECO:0007669"/>
    <property type="project" value="UniProtKB-EC"/>
</dbReference>
<dbReference type="PROSITE" id="PS00599">
    <property type="entry name" value="AA_TRANSFER_CLASS_2"/>
    <property type="match status" value="1"/>
</dbReference>
<evidence type="ECO:0000313" key="11">
    <source>
        <dbReference type="Proteomes" id="UP000271889"/>
    </source>
</evidence>
<evidence type="ECO:0000313" key="10">
    <source>
        <dbReference type="EMBL" id="VDK83259.1"/>
    </source>
</evidence>
<dbReference type="OrthoDB" id="5851231at2759"/>
<evidence type="ECO:0000256" key="1">
    <source>
        <dbReference type="ARBA" id="ARBA00001933"/>
    </source>
</evidence>
<dbReference type="GO" id="GO:0046512">
    <property type="term" value="P:sphingosine biosynthetic process"/>
    <property type="evidence" value="ECO:0007669"/>
    <property type="project" value="TreeGrafter"/>
</dbReference>
<comment type="similarity">
    <text evidence="2 8">Belongs to the class-II pyridoxal-phosphate-dependent aminotransferase family.</text>
</comment>
<dbReference type="InterPro" id="IPR015422">
    <property type="entry name" value="PyrdxlP-dep_Trfase_small"/>
</dbReference>
<dbReference type="Gene3D" id="3.90.1150.10">
    <property type="entry name" value="Aspartate Aminotransferase, domain 1"/>
    <property type="match status" value="1"/>
</dbReference>
<protein>
    <recommendedName>
        <fullName evidence="3">serine C-palmitoyltransferase</fullName>
        <ecNumber evidence="3">2.3.1.50</ecNumber>
    </recommendedName>
</protein>
<dbReference type="EMBL" id="UYRV01029206">
    <property type="protein sequence ID" value="VDK83259.1"/>
    <property type="molecule type" value="Genomic_DNA"/>
</dbReference>
<comment type="catalytic activity">
    <reaction evidence="7">
        <text>L-serine + hexadecanoyl-CoA + H(+) = 3-oxosphinganine + CO2 + CoA</text>
        <dbReference type="Rhea" id="RHEA:14761"/>
        <dbReference type="ChEBI" id="CHEBI:15378"/>
        <dbReference type="ChEBI" id="CHEBI:16526"/>
        <dbReference type="ChEBI" id="CHEBI:33384"/>
        <dbReference type="ChEBI" id="CHEBI:57287"/>
        <dbReference type="ChEBI" id="CHEBI:57379"/>
        <dbReference type="ChEBI" id="CHEBI:58299"/>
        <dbReference type="EC" id="2.3.1.50"/>
    </reaction>
</comment>